<name>A0A939J776_9HYPH</name>
<accession>A0A939J776</accession>
<evidence type="ECO:0000313" key="2">
    <source>
        <dbReference type="EMBL" id="MBO0345877.1"/>
    </source>
</evidence>
<dbReference type="AlphaFoldDB" id="A0A939J776"/>
<sequence>MLKKIGRHPLVLKSIGTALAAYLKLVYRTNRFIIEPSDIYETLEPELPVIVAMWHGQHFLVPFMRPASWPFKVMISRSADGEMNAVAAEKLGIGLIRASGGHKAHQIKKRGGLRGFIAAMRALQSGCSIAMTADVPKGPARISGLGIVQLARHSGCPILPVSVATSRSLSINSWDKANFNLPFGKGAMTYGSLIRVASDADDAALEQARLQVEAGLNGTTRRAYQLLGQDHG</sequence>
<proteinExistence type="predicted"/>
<protein>
    <submittedName>
        <fullName evidence="2">Lysophospholipid acyltransferase family protein</fullName>
    </submittedName>
</protein>
<dbReference type="InterPro" id="IPR007172">
    <property type="entry name" value="DUF374"/>
</dbReference>
<dbReference type="GO" id="GO:0016746">
    <property type="term" value="F:acyltransferase activity"/>
    <property type="evidence" value="ECO:0007669"/>
    <property type="project" value="UniProtKB-KW"/>
</dbReference>
<reference evidence="2" key="1">
    <citation type="submission" date="2021-03" db="EMBL/GenBank/DDBJ databases">
        <title>Roseibium sp. CAU 1637 isolated from Incheon.</title>
        <authorList>
            <person name="Kim W."/>
        </authorList>
    </citation>
    <scope>NUCLEOTIDE SEQUENCE</scope>
    <source>
        <strain evidence="2">CAU 1637</strain>
    </source>
</reference>
<dbReference type="CDD" id="cd07983">
    <property type="entry name" value="LPLAT_DUF374-like"/>
    <property type="match status" value="1"/>
</dbReference>
<dbReference type="RefSeq" id="WP_206940837.1">
    <property type="nucleotide sequence ID" value="NZ_JAFLNF010000004.1"/>
</dbReference>
<keyword evidence="2" id="KW-0012">Acyltransferase</keyword>
<evidence type="ECO:0000313" key="3">
    <source>
        <dbReference type="Proteomes" id="UP000664779"/>
    </source>
</evidence>
<dbReference type="Pfam" id="PF04028">
    <property type="entry name" value="DUF374"/>
    <property type="match status" value="1"/>
</dbReference>
<keyword evidence="2" id="KW-0808">Transferase</keyword>
<organism evidence="2 3">
    <name type="scientific">Roseibium limicola</name>
    <dbReference type="NCBI Taxonomy" id="2816037"/>
    <lineage>
        <taxon>Bacteria</taxon>
        <taxon>Pseudomonadati</taxon>
        <taxon>Pseudomonadota</taxon>
        <taxon>Alphaproteobacteria</taxon>
        <taxon>Hyphomicrobiales</taxon>
        <taxon>Stappiaceae</taxon>
        <taxon>Roseibium</taxon>
    </lineage>
</organism>
<dbReference type="Proteomes" id="UP000664779">
    <property type="component" value="Unassembled WGS sequence"/>
</dbReference>
<dbReference type="EMBL" id="JAFLNF010000004">
    <property type="protein sequence ID" value="MBO0345877.1"/>
    <property type="molecule type" value="Genomic_DNA"/>
</dbReference>
<evidence type="ECO:0000259" key="1">
    <source>
        <dbReference type="Pfam" id="PF04028"/>
    </source>
</evidence>
<gene>
    <name evidence="2" type="ORF">J0X15_11655</name>
</gene>
<feature type="domain" description="DUF374" evidence="1">
    <location>
        <begin position="67"/>
        <end position="140"/>
    </location>
</feature>
<comment type="caution">
    <text evidence="2">The sequence shown here is derived from an EMBL/GenBank/DDBJ whole genome shotgun (WGS) entry which is preliminary data.</text>
</comment>
<keyword evidence="3" id="KW-1185">Reference proteome</keyword>